<accession>L0AZG8</accession>
<evidence type="ECO:0000313" key="2">
    <source>
        <dbReference type="Proteomes" id="UP000031512"/>
    </source>
</evidence>
<protein>
    <submittedName>
        <fullName evidence="1">Uncharacterized protein</fullName>
    </submittedName>
</protein>
<organism evidence="1 2">
    <name type="scientific">Theileria equi strain WA</name>
    <dbReference type="NCBI Taxonomy" id="1537102"/>
    <lineage>
        <taxon>Eukaryota</taxon>
        <taxon>Sar</taxon>
        <taxon>Alveolata</taxon>
        <taxon>Apicomplexa</taxon>
        <taxon>Aconoidasida</taxon>
        <taxon>Piroplasmida</taxon>
        <taxon>Theileriidae</taxon>
        <taxon>Theileria</taxon>
    </lineage>
</organism>
<dbReference type="KEGG" id="beq:BEWA_003580"/>
<dbReference type="GeneID" id="15805656"/>
<name>L0AZG8_THEEQ</name>
<gene>
    <name evidence="1" type="ORF">BEWA_003580</name>
</gene>
<evidence type="ECO:0000313" key="1">
    <source>
        <dbReference type="EMBL" id="AFZ80950.1"/>
    </source>
</evidence>
<sequence>MHRNYRSTASPIMSAEEFSRSRNFTPTRGRRFSLVGHEEEQDKFGLGRGGYGRFGDAYSRAGDGYSGVGNRDGEYGLRNREYDYAREGDLDIPSYLKSTDSKRISSWNCTPNRAGAYDRAKYSYPLVGANKYDGFSGDYHGARNAKTGTYSHEFRGFGDDGRVGDGYSGIDNYTGMRSGGFESRYDVGAKYGLSKMGEYERTSDLWNDAPRRDSFTEGRYDDFLGTRYQGRRGSHDSILGSRYEGPYMSRWENIDNGIVKGRTDTWSGSTKALDDSPLLKKFERGSSSPLVSTSNYTIDRIKNNMESCKAADYRSRLHSGPLSTPLFQNNYRDSNSDEYNLSKRIDNIKRIYDSSNLGRHTSPGPRYLDVDDVYERAKKQKQQLLSINRL</sequence>
<dbReference type="Proteomes" id="UP000031512">
    <property type="component" value="Chromosome 3"/>
</dbReference>
<dbReference type="AlphaFoldDB" id="L0AZG8"/>
<keyword evidence="2" id="KW-1185">Reference proteome</keyword>
<dbReference type="EMBL" id="CP001670">
    <property type="protein sequence ID" value="AFZ80950.1"/>
    <property type="molecule type" value="Genomic_DNA"/>
</dbReference>
<proteinExistence type="predicted"/>
<dbReference type="VEuPathDB" id="PiroplasmaDB:BEWA_003580"/>
<dbReference type="RefSeq" id="XP_004830616.1">
    <property type="nucleotide sequence ID" value="XM_004830559.1"/>
</dbReference>
<reference evidence="1 2" key="1">
    <citation type="journal article" date="2012" name="BMC Genomics">
        <title>Comparative genomic analysis and phylogenetic position of Theileria equi.</title>
        <authorList>
            <person name="Kappmeyer L.S."/>
            <person name="Thiagarajan M."/>
            <person name="Herndon D.R."/>
            <person name="Ramsay J.D."/>
            <person name="Caler E."/>
            <person name="Djikeng A."/>
            <person name="Gillespie J.J."/>
            <person name="Lau A.O."/>
            <person name="Roalson E.H."/>
            <person name="Silva J.C."/>
            <person name="Silva M.G."/>
            <person name="Suarez C.E."/>
            <person name="Ueti M.W."/>
            <person name="Nene V.M."/>
            <person name="Mealey R.H."/>
            <person name="Knowles D.P."/>
            <person name="Brayton K.A."/>
        </authorList>
    </citation>
    <scope>NUCLEOTIDE SEQUENCE [LARGE SCALE GENOMIC DNA]</scope>
    <source>
        <strain evidence="1 2">WA</strain>
    </source>
</reference>